<organism evidence="3 4">
    <name type="scientific">Actinotalea fermentans</name>
    <dbReference type="NCBI Taxonomy" id="43671"/>
    <lineage>
        <taxon>Bacteria</taxon>
        <taxon>Bacillati</taxon>
        <taxon>Actinomycetota</taxon>
        <taxon>Actinomycetes</taxon>
        <taxon>Micrococcales</taxon>
        <taxon>Cellulomonadaceae</taxon>
        <taxon>Actinotalea</taxon>
    </lineage>
</organism>
<feature type="domain" description="ArsA/GET3 Anion-transporting ATPase-like" evidence="2">
    <location>
        <begin position="340"/>
        <end position="473"/>
    </location>
</feature>
<dbReference type="GO" id="GO:0016887">
    <property type="term" value="F:ATP hydrolysis activity"/>
    <property type="evidence" value="ECO:0007669"/>
    <property type="project" value="InterPro"/>
</dbReference>
<accession>A0A511YYK4</accession>
<sequence>MTAPVTAEPKLLPGVLGASTPYLFFTGKGGVGKTSCAAATAIALADAGRRVLIVSTDPASNLAEVFGMSEQVVGSPAPLPGVSGLDVVDIDPAAAAAEYRERVVGPYRAVLPADAVASIEEELSGSCTVEVAAFNEFVTLLTSPEIAASYDHVVFDTAPTGHTLRLLALPAAWTGFLETNTAGVTCVGPVSALGHAQESYAASLAALRDPDRTTVVLVTRAEASSLAEADRASRDLADLGMTSQRLIVNGVLSDPVLSDPIALARRDREAAALAAMPDTLGSAASVDTVPLFARAPIGVEALRAALAGTPAPDADDTVAAPELDRLCDLIADLADGEPCIVMTMGKGGVGKTTIAAAIALALADQGLPVTLTTTDPAAHVTGVLPDPPANLEVTRLDPAAETAAWTEHVLSTAGSGLDDAARDLLTEDLRSPCTEEVAVFHAFARTVAEAAGRFVVIDTAPTGHTLLLLESSQSFARQASARRDRADDAATSLFAALADERRTRIVLVALPEATPVHEALALQDDLARSGLRPWTWVANSSLAAASPTDPVLRARAADEARWLLEMTVASPRRPVVVPWQGEVPTGADALRRLTP</sequence>
<name>A0A511YYK4_9CELL</name>
<reference evidence="3 4" key="1">
    <citation type="submission" date="2019-07" db="EMBL/GenBank/DDBJ databases">
        <title>Whole genome shotgun sequence of Actinotalea fermentans NBRC 105374.</title>
        <authorList>
            <person name="Hosoyama A."/>
            <person name="Uohara A."/>
            <person name="Ohji S."/>
            <person name="Ichikawa N."/>
        </authorList>
    </citation>
    <scope>NUCLEOTIDE SEQUENCE [LARGE SCALE GENOMIC DNA]</scope>
    <source>
        <strain evidence="3 4">NBRC 105374</strain>
    </source>
</reference>
<dbReference type="PANTHER" id="PTHR10803">
    <property type="entry name" value="ARSENICAL PUMP-DRIVING ATPASE ARSENITE-TRANSLOCATING ATPASE"/>
    <property type="match status" value="1"/>
</dbReference>
<dbReference type="PIRSF" id="PIRSF001327">
    <property type="entry name" value="Arsenical_pump-driving_ATPase"/>
    <property type="match status" value="1"/>
</dbReference>
<dbReference type="InterPro" id="IPR016300">
    <property type="entry name" value="ATPase_ArsA/GET3"/>
</dbReference>
<dbReference type="Pfam" id="PF02374">
    <property type="entry name" value="ArsA_ATPase"/>
    <property type="match status" value="2"/>
</dbReference>
<evidence type="ECO:0000256" key="1">
    <source>
        <dbReference type="ARBA" id="ARBA00011040"/>
    </source>
</evidence>
<dbReference type="GO" id="GO:0005524">
    <property type="term" value="F:ATP binding"/>
    <property type="evidence" value="ECO:0007669"/>
    <property type="project" value="InterPro"/>
</dbReference>
<evidence type="ECO:0000313" key="4">
    <source>
        <dbReference type="Proteomes" id="UP000321484"/>
    </source>
</evidence>
<dbReference type="OrthoDB" id="9780677at2"/>
<dbReference type="InterPro" id="IPR025723">
    <property type="entry name" value="ArsA/GET3_ATPase-like"/>
</dbReference>
<feature type="domain" description="ArsA/GET3 Anion-transporting ATPase-like" evidence="2">
    <location>
        <begin position="22"/>
        <end position="303"/>
    </location>
</feature>
<dbReference type="NCBIfam" id="TIGR00345">
    <property type="entry name" value="GET3_arsA_TRC40"/>
    <property type="match status" value="1"/>
</dbReference>
<dbReference type="NCBIfam" id="TIGR04291">
    <property type="entry name" value="arsen_driv_ArsA"/>
    <property type="match status" value="1"/>
</dbReference>
<protein>
    <submittedName>
        <fullName evidence="3">Arsenical pump-driving ATPase</fullName>
    </submittedName>
</protein>
<keyword evidence="4" id="KW-1185">Reference proteome</keyword>
<gene>
    <name evidence="3" type="primary">arsA</name>
    <name evidence="3" type="ORF">AFE02nite_20140</name>
</gene>
<evidence type="ECO:0000313" key="3">
    <source>
        <dbReference type="EMBL" id="GEN80280.1"/>
    </source>
</evidence>
<dbReference type="SUPFAM" id="SSF52540">
    <property type="entry name" value="P-loop containing nucleoside triphosphate hydrolases"/>
    <property type="match status" value="2"/>
</dbReference>
<dbReference type="EMBL" id="BJYK01000006">
    <property type="protein sequence ID" value="GEN80280.1"/>
    <property type="molecule type" value="Genomic_DNA"/>
</dbReference>
<dbReference type="InterPro" id="IPR027541">
    <property type="entry name" value="Ars_ATPase"/>
</dbReference>
<comment type="caution">
    <text evidence="3">The sequence shown here is derived from an EMBL/GenBank/DDBJ whole genome shotgun (WGS) entry which is preliminary data.</text>
</comment>
<comment type="similarity">
    <text evidence="1">Belongs to the arsA ATPase family.</text>
</comment>
<dbReference type="CDD" id="cd02035">
    <property type="entry name" value="ArsA"/>
    <property type="match status" value="2"/>
</dbReference>
<evidence type="ECO:0000259" key="2">
    <source>
        <dbReference type="Pfam" id="PF02374"/>
    </source>
</evidence>
<dbReference type="AlphaFoldDB" id="A0A511YYK4"/>
<proteinExistence type="inferred from homology"/>
<dbReference type="Proteomes" id="UP000321484">
    <property type="component" value="Unassembled WGS sequence"/>
</dbReference>
<dbReference type="GO" id="GO:0015446">
    <property type="term" value="F:ATPase-coupled arsenite transmembrane transporter activity"/>
    <property type="evidence" value="ECO:0007669"/>
    <property type="project" value="InterPro"/>
</dbReference>
<dbReference type="RefSeq" id="WP_052113370.1">
    <property type="nucleotide sequence ID" value="NZ_BJYK01000006.1"/>
</dbReference>
<dbReference type="PANTHER" id="PTHR10803:SF3">
    <property type="entry name" value="ATPASE GET3"/>
    <property type="match status" value="1"/>
</dbReference>
<dbReference type="Gene3D" id="3.40.50.300">
    <property type="entry name" value="P-loop containing nucleotide triphosphate hydrolases"/>
    <property type="match status" value="2"/>
</dbReference>
<dbReference type="InterPro" id="IPR027417">
    <property type="entry name" value="P-loop_NTPase"/>
</dbReference>